<keyword evidence="2" id="KW-0732">Signal</keyword>
<sequence>MRAVHFTPAVLLFSFVSARVISPKSAIANLARIKRQDGDDLTIDGVDINFAGCDEINPKTGKSMKTDIINAWDDAIDLANAVTEIDTNTDIGSFDCMGYKILSVYNNLGSFGRNFFWGWRVNAFCPSEDANLWRLCDAGHVAFQWDTMCKDGRCPCAARNDDGSCKQEGDNKIDRNPDDSYINIQFCPSFFQYSSLKEVVDSGKNAPKEEKYSMNSYWNNRGKILFHEILHGATVGMHANENLMITDLKIKIRKQDKPEELEEVGAYGPLNSKMLARTIRNENFNHVRQNDDNWSAYALEVGVYPILPLADDHVYGDNAQPPPSALFLSNGDQTLVNTEIYNNDAMFDPQHYVRPLAPEESIEAVQDPTFRPDSDYPEWYIERLKKARAGDLDGTGKVPGEPETPPSNPEPTKEGKTLQLFWEVELANAEPGFYEPPPPKYWWYFYLGNSGTGSDPCNADPIDTQFGAPAGDSWPEVVEGEWEFDIPDMGKCKYQGIGRVGPGGDNGWLHCPDRPAIICVPDQRPVDECGSDTTMRSKAISYCDW</sequence>
<gene>
    <name evidence="3" type="ORF">EJ04DRAFT_503396</name>
</gene>
<accession>A0A9P4QQ61</accession>
<feature type="chain" id="PRO_5040415504" evidence="2">
    <location>
        <begin position="19"/>
        <end position="545"/>
    </location>
</feature>
<reference evidence="3" key="1">
    <citation type="journal article" date="2020" name="Stud. Mycol.">
        <title>101 Dothideomycetes genomes: a test case for predicting lifestyles and emergence of pathogens.</title>
        <authorList>
            <person name="Haridas S."/>
            <person name="Albert R."/>
            <person name="Binder M."/>
            <person name="Bloem J."/>
            <person name="Labutti K."/>
            <person name="Salamov A."/>
            <person name="Andreopoulos B."/>
            <person name="Baker S."/>
            <person name="Barry K."/>
            <person name="Bills G."/>
            <person name="Bluhm B."/>
            <person name="Cannon C."/>
            <person name="Castanera R."/>
            <person name="Culley D."/>
            <person name="Daum C."/>
            <person name="Ezra D."/>
            <person name="Gonzalez J."/>
            <person name="Henrissat B."/>
            <person name="Kuo A."/>
            <person name="Liang C."/>
            <person name="Lipzen A."/>
            <person name="Lutzoni F."/>
            <person name="Magnuson J."/>
            <person name="Mondo S."/>
            <person name="Nolan M."/>
            <person name="Ohm R."/>
            <person name="Pangilinan J."/>
            <person name="Park H.-J."/>
            <person name="Ramirez L."/>
            <person name="Alfaro M."/>
            <person name="Sun H."/>
            <person name="Tritt A."/>
            <person name="Yoshinaga Y."/>
            <person name="Zwiers L.-H."/>
            <person name="Turgeon B."/>
            <person name="Goodwin S."/>
            <person name="Spatafora J."/>
            <person name="Crous P."/>
            <person name="Grigoriev I."/>
        </authorList>
    </citation>
    <scope>NUCLEOTIDE SEQUENCE</scope>
    <source>
        <strain evidence="3">CBS 125425</strain>
    </source>
</reference>
<name>A0A9P4QQ61_9PLEO</name>
<evidence type="ECO:0000313" key="3">
    <source>
        <dbReference type="EMBL" id="KAF2728857.1"/>
    </source>
</evidence>
<evidence type="ECO:0000256" key="2">
    <source>
        <dbReference type="SAM" id="SignalP"/>
    </source>
</evidence>
<feature type="signal peptide" evidence="2">
    <location>
        <begin position="1"/>
        <end position="18"/>
    </location>
</feature>
<protein>
    <submittedName>
        <fullName evidence="3">Uncharacterized protein</fullName>
    </submittedName>
</protein>
<evidence type="ECO:0000313" key="4">
    <source>
        <dbReference type="Proteomes" id="UP000799444"/>
    </source>
</evidence>
<dbReference type="AlphaFoldDB" id="A0A9P4QQ61"/>
<evidence type="ECO:0000256" key="1">
    <source>
        <dbReference type="SAM" id="MobiDB-lite"/>
    </source>
</evidence>
<comment type="caution">
    <text evidence="3">The sequence shown here is derived from an EMBL/GenBank/DDBJ whole genome shotgun (WGS) entry which is preliminary data.</text>
</comment>
<keyword evidence="4" id="KW-1185">Reference proteome</keyword>
<feature type="region of interest" description="Disordered" evidence="1">
    <location>
        <begin position="390"/>
        <end position="414"/>
    </location>
</feature>
<dbReference type="Proteomes" id="UP000799444">
    <property type="component" value="Unassembled WGS sequence"/>
</dbReference>
<dbReference type="EMBL" id="ML996264">
    <property type="protein sequence ID" value="KAF2728857.1"/>
    <property type="molecule type" value="Genomic_DNA"/>
</dbReference>
<proteinExistence type="predicted"/>
<organism evidence="3 4">
    <name type="scientific">Polyplosphaeria fusca</name>
    <dbReference type="NCBI Taxonomy" id="682080"/>
    <lineage>
        <taxon>Eukaryota</taxon>
        <taxon>Fungi</taxon>
        <taxon>Dikarya</taxon>
        <taxon>Ascomycota</taxon>
        <taxon>Pezizomycotina</taxon>
        <taxon>Dothideomycetes</taxon>
        <taxon>Pleosporomycetidae</taxon>
        <taxon>Pleosporales</taxon>
        <taxon>Tetraplosphaeriaceae</taxon>
        <taxon>Polyplosphaeria</taxon>
    </lineage>
</organism>
<dbReference type="OrthoDB" id="3796341at2759"/>